<dbReference type="EMBL" id="LT907975">
    <property type="protein sequence ID" value="SOB58818.1"/>
    <property type="molecule type" value="Genomic_DNA"/>
</dbReference>
<gene>
    <name evidence="1" type="ORF">DPRO_1916</name>
</gene>
<accession>A0A2C8F854</accession>
<sequence length="299" mass="32150">MIIQGSHMNHAFMQKLQSRKDQGQDLGSAEALLQEKPGMRLGQIAKNFDMDPAHAGLTPAAEALAKAPGQQDKLGIVDGEQLTLGTVFANEVIRRLEGADGAPLDSEGQPKNSDDLRQSLGQTMDWIRERFGDETASAAAGMILQSTASGVTEDSLSDGLLNTLQFIDRNFGFAAGDSAIAQFNGSLNDSLNGYFENGQSELFYAVSPAETGEASQTQNLSARFFSHAVQEASDGEIIDPTQQLLEELQKQLDETAQLQDLTSKIEAQINPEQLTQQAAANAYNDAYVPVEPQLTSMAV</sequence>
<organism evidence="1 2">
    <name type="scientific">Pseudodesulfovibrio profundus</name>
    <dbReference type="NCBI Taxonomy" id="57320"/>
    <lineage>
        <taxon>Bacteria</taxon>
        <taxon>Pseudomonadati</taxon>
        <taxon>Thermodesulfobacteriota</taxon>
        <taxon>Desulfovibrionia</taxon>
        <taxon>Desulfovibrionales</taxon>
        <taxon>Desulfovibrionaceae</taxon>
    </lineage>
</organism>
<dbReference type="AlphaFoldDB" id="A0A2C8F854"/>
<keyword evidence="2" id="KW-1185">Reference proteome</keyword>
<dbReference type="KEGG" id="pprf:DPRO_1916"/>
<evidence type="ECO:0000313" key="1">
    <source>
        <dbReference type="EMBL" id="SOB58818.1"/>
    </source>
</evidence>
<name>A0A2C8F854_9BACT</name>
<proteinExistence type="predicted"/>
<dbReference type="Proteomes" id="UP000219215">
    <property type="component" value="Chromosome DPRO"/>
</dbReference>
<evidence type="ECO:0000313" key="2">
    <source>
        <dbReference type="Proteomes" id="UP000219215"/>
    </source>
</evidence>
<reference evidence="2" key="1">
    <citation type="submission" date="2017-09" db="EMBL/GenBank/DDBJ databases">
        <authorList>
            <person name="Regsiter A."/>
            <person name="William W."/>
        </authorList>
    </citation>
    <scope>NUCLEOTIDE SEQUENCE [LARGE SCALE GENOMIC DNA]</scope>
    <source>
        <strain evidence="2">500-1</strain>
    </source>
</reference>
<protein>
    <submittedName>
        <fullName evidence="1">Uncharacterized protein</fullName>
    </submittedName>
</protein>